<evidence type="ECO:0000259" key="7">
    <source>
        <dbReference type="Pfam" id="PF03828"/>
    </source>
</evidence>
<feature type="domain" description="Poly(A) RNA polymerase mitochondrial-like central palm" evidence="8">
    <location>
        <begin position="361"/>
        <end position="499"/>
    </location>
</feature>
<dbReference type="GO" id="GO:0031499">
    <property type="term" value="C:TRAMP complex"/>
    <property type="evidence" value="ECO:0007669"/>
    <property type="project" value="TreeGrafter"/>
</dbReference>
<feature type="compositionally biased region" description="Basic and acidic residues" evidence="5">
    <location>
        <begin position="25"/>
        <end position="36"/>
    </location>
</feature>
<feature type="region of interest" description="Disordered" evidence="5">
    <location>
        <begin position="1"/>
        <end position="189"/>
    </location>
</feature>
<feature type="region of interest" description="Disordered" evidence="5">
    <location>
        <begin position="290"/>
        <end position="328"/>
    </location>
</feature>
<keyword evidence="6" id="KW-1133">Transmembrane helix</keyword>
<keyword evidence="3" id="KW-0479">Metal-binding</keyword>
<comment type="similarity">
    <text evidence="1">Belongs to the DNA polymerase type-B-like family.</text>
</comment>
<evidence type="ECO:0000256" key="1">
    <source>
        <dbReference type="ARBA" id="ARBA00008593"/>
    </source>
</evidence>
<feature type="domain" description="PAP-associated" evidence="7">
    <location>
        <begin position="562"/>
        <end position="622"/>
    </location>
</feature>
<dbReference type="SUPFAM" id="SSF81301">
    <property type="entry name" value="Nucleotidyltransferase"/>
    <property type="match status" value="1"/>
</dbReference>
<dbReference type="InterPro" id="IPR045862">
    <property type="entry name" value="Trf4-like"/>
</dbReference>
<feature type="compositionally biased region" description="Basic and acidic residues" evidence="5">
    <location>
        <begin position="203"/>
        <end position="219"/>
    </location>
</feature>
<evidence type="ECO:0000256" key="6">
    <source>
        <dbReference type="SAM" id="Phobius"/>
    </source>
</evidence>
<dbReference type="GO" id="GO:0003729">
    <property type="term" value="F:mRNA binding"/>
    <property type="evidence" value="ECO:0007669"/>
    <property type="project" value="TreeGrafter"/>
</dbReference>
<sequence>MAGDSYRPQRPARSYRFTHGGGDNYRPERNDRDSGRNEQSFTFTAGNQGPRFPPQDRAPPTGPRNGGRRQNNNARRGPGPKPRRPFYKKPAPHERELLQAHNDGSPERTLGVTEGVNKFRDLDDLSASESDMDTGDSDDNASSKAGTDQEPSHKLARRETNAPDDGDSVPKWSNPDPYIVLPPPSETTGKRIDFVQLIRKAKNEAAEKTPVDDAVKGNDDFISFGDDETEAKDDLGGQNGIPPPPSEAPPLDLPPLPPPPPPPQRSDMPLRDKYLRGSMNDISQIVASSDAVVEASRRPPQAPVPAQRAPKRKRGQAEGGITGDWLPRPNRDPVPWCVNKRYKKNIEQKDANELDKMYMLLHNEILDFYEFVEPTEHDRAVRDDLIKRIEDVFARNRSVIPGLCKVEAFGSYPASLYLPTADMDLVLVSLAHLNGGSRLLNDKMCSKLLYTVRGKLQRAGICDRADVISRAKVPIIKFYDRLSQIKVDLSLENLSGVSARATFVAWTQKEEFLMSLVALVKQFLLMRDLNDVHTGGLGGFSIICLVYAFLRIQRVKGKLVQNVGKVFMGFLDFWGNQFNLATQRLDMSTDPPQIVYKDAIGIDGRPEKIDGLSIQDPNRSDNNISGGSHRAALVFKLFSEAHEALLARLQRPDFSGISILETIIGGNYETYERQKMIIANLRRPR</sequence>
<keyword evidence="4" id="KW-0460">Magnesium</keyword>
<dbReference type="InterPro" id="IPR002058">
    <property type="entry name" value="PAP_assoc"/>
</dbReference>
<name>A0A6A6V706_9PLEO</name>
<proteinExistence type="inferred from homology"/>
<evidence type="ECO:0000256" key="5">
    <source>
        <dbReference type="SAM" id="MobiDB-lite"/>
    </source>
</evidence>
<dbReference type="Pfam" id="PF22600">
    <property type="entry name" value="MTPAP-like_central"/>
    <property type="match status" value="1"/>
</dbReference>
<dbReference type="InterPro" id="IPR043519">
    <property type="entry name" value="NT_sf"/>
</dbReference>
<keyword evidence="6" id="KW-0812">Transmembrane</keyword>
<feature type="compositionally biased region" description="Acidic residues" evidence="5">
    <location>
        <begin position="124"/>
        <end position="139"/>
    </location>
</feature>
<accession>A0A6A6V706</accession>
<dbReference type="AlphaFoldDB" id="A0A6A6V706"/>
<dbReference type="InterPro" id="IPR054708">
    <property type="entry name" value="MTPAP-like_central"/>
</dbReference>
<feature type="compositionally biased region" description="Low complexity" evidence="5">
    <location>
        <begin position="68"/>
        <end position="77"/>
    </location>
</feature>
<dbReference type="Gene3D" id="3.30.460.10">
    <property type="entry name" value="Beta Polymerase, domain 2"/>
    <property type="match status" value="1"/>
</dbReference>
<feature type="compositionally biased region" description="Basic and acidic residues" evidence="5">
    <location>
        <begin position="150"/>
        <end position="161"/>
    </location>
</feature>
<feature type="compositionally biased region" description="Polar residues" evidence="5">
    <location>
        <begin position="37"/>
        <end position="47"/>
    </location>
</feature>
<feature type="compositionally biased region" description="Pro residues" evidence="5">
    <location>
        <begin position="51"/>
        <end position="62"/>
    </location>
</feature>
<dbReference type="GO" id="GO:0010605">
    <property type="term" value="P:negative regulation of macromolecule metabolic process"/>
    <property type="evidence" value="ECO:0007669"/>
    <property type="project" value="UniProtKB-ARBA"/>
</dbReference>
<dbReference type="Proteomes" id="UP000799440">
    <property type="component" value="Unassembled WGS sequence"/>
</dbReference>
<evidence type="ECO:0000313" key="9">
    <source>
        <dbReference type="EMBL" id="KAF2745504.1"/>
    </source>
</evidence>
<protein>
    <recommendedName>
        <fullName evidence="2">polynucleotide adenylyltransferase</fullName>
        <ecNumber evidence="2">2.7.7.19</ecNumber>
    </recommendedName>
</protein>
<organism evidence="9 10">
    <name type="scientific">Sporormia fimetaria CBS 119925</name>
    <dbReference type="NCBI Taxonomy" id="1340428"/>
    <lineage>
        <taxon>Eukaryota</taxon>
        <taxon>Fungi</taxon>
        <taxon>Dikarya</taxon>
        <taxon>Ascomycota</taxon>
        <taxon>Pezizomycotina</taxon>
        <taxon>Dothideomycetes</taxon>
        <taxon>Pleosporomycetidae</taxon>
        <taxon>Pleosporales</taxon>
        <taxon>Sporormiaceae</taxon>
        <taxon>Sporormia</taxon>
    </lineage>
</organism>
<dbReference type="OrthoDB" id="273917at2759"/>
<feature type="compositionally biased region" description="Pro residues" evidence="5">
    <location>
        <begin position="241"/>
        <end position="264"/>
    </location>
</feature>
<dbReference type="CDD" id="cd05402">
    <property type="entry name" value="NT_PAP_TUTase"/>
    <property type="match status" value="1"/>
</dbReference>
<gene>
    <name evidence="9" type="ORF">M011DRAFT_460088</name>
</gene>
<dbReference type="Gene3D" id="1.10.1410.10">
    <property type="match status" value="1"/>
</dbReference>
<dbReference type="GO" id="GO:0046872">
    <property type="term" value="F:metal ion binding"/>
    <property type="evidence" value="ECO:0007669"/>
    <property type="project" value="UniProtKB-KW"/>
</dbReference>
<dbReference type="EMBL" id="MU006582">
    <property type="protein sequence ID" value="KAF2745504.1"/>
    <property type="molecule type" value="Genomic_DNA"/>
</dbReference>
<dbReference type="Pfam" id="PF03828">
    <property type="entry name" value="PAP_assoc"/>
    <property type="match status" value="1"/>
</dbReference>
<evidence type="ECO:0000256" key="3">
    <source>
        <dbReference type="ARBA" id="ARBA00022723"/>
    </source>
</evidence>
<dbReference type="GO" id="GO:0031123">
    <property type="term" value="P:RNA 3'-end processing"/>
    <property type="evidence" value="ECO:0007669"/>
    <property type="project" value="TreeGrafter"/>
</dbReference>
<evidence type="ECO:0000256" key="4">
    <source>
        <dbReference type="ARBA" id="ARBA00022842"/>
    </source>
</evidence>
<dbReference type="PANTHER" id="PTHR23092:SF15">
    <property type="entry name" value="INACTIVE NON-CANONICAL POLY(A) RNA POLYMERASE PROTEIN TRF4-2-RELATED"/>
    <property type="match status" value="1"/>
</dbReference>
<keyword evidence="6" id="KW-0472">Membrane</keyword>
<dbReference type="GO" id="GO:0005730">
    <property type="term" value="C:nucleolus"/>
    <property type="evidence" value="ECO:0007669"/>
    <property type="project" value="TreeGrafter"/>
</dbReference>
<dbReference type="EC" id="2.7.7.19" evidence="2"/>
<evidence type="ECO:0000259" key="8">
    <source>
        <dbReference type="Pfam" id="PF22600"/>
    </source>
</evidence>
<dbReference type="GO" id="GO:1990817">
    <property type="term" value="F:poly(A) RNA polymerase activity"/>
    <property type="evidence" value="ECO:0007669"/>
    <property type="project" value="UniProtKB-EC"/>
</dbReference>
<dbReference type="SUPFAM" id="SSF81631">
    <property type="entry name" value="PAP/OAS1 substrate-binding domain"/>
    <property type="match status" value="1"/>
</dbReference>
<reference evidence="9" key="1">
    <citation type="journal article" date="2020" name="Stud. Mycol.">
        <title>101 Dothideomycetes genomes: a test case for predicting lifestyles and emergence of pathogens.</title>
        <authorList>
            <person name="Haridas S."/>
            <person name="Albert R."/>
            <person name="Binder M."/>
            <person name="Bloem J."/>
            <person name="Labutti K."/>
            <person name="Salamov A."/>
            <person name="Andreopoulos B."/>
            <person name="Baker S."/>
            <person name="Barry K."/>
            <person name="Bills G."/>
            <person name="Bluhm B."/>
            <person name="Cannon C."/>
            <person name="Castanera R."/>
            <person name="Culley D."/>
            <person name="Daum C."/>
            <person name="Ezra D."/>
            <person name="Gonzalez J."/>
            <person name="Henrissat B."/>
            <person name="Kuo A."/>
            <person name="Liang C."/>
            <person name="Lipzen A."/>
            <person name="Lutzoni F."/>
            <person name="Magnuson J."/>
            <person name="Mondo S."/>
            <person name="Nolan M."/>
            <person name="Ohm R."/>
            <person name="Pangilinan J."/>
            <person name="Park H.-J."/>
            <person name="Ramirez L."/>
            <person name="Alfaro M."/>
            <person name="Sun H."/>
            <person name="Tritt A."/>
            <person name="Yoshinaga Y."/>
            <person name="Zwiers L.-H."/>
            <person name="Turgeon B."/>
            <person name="Goodwin S."/>
            <person name="Spatafora J."/>
            <person name="Crous P."/>
            <person name="Grigoriev I."/>
        </authorList>
    </citation>
    <scope>NUCLEOTIDE SEQUENCE</scope>
    <source>
        <strain evidence="9">CBS 119925</strain>
    </source>
</reference>
<feature type="region of interest" description="Disordered" evidence="5">
    <location>
        <begin position="203"/>
        <end position="271"/>
    </location>
</feature>
<dbReference type="PANTHER" id="PTHR23092">
    <property type="entry name" value="POLY(A) RNA POLYMERASE"/>
    <property type="match status" value="1"/>
</dbReference>
<evidence type="ECO:0000313" key="10">
    <source>
        <dbReference type="Proteomes" id="UP000799440"/>
    </source>
</evidence>
<feature type="transmembrane region" description="Helical" evidence="6">
    <location>
        <begin position="532"/>
        <end position="550"/>
    </location>
</feature>
<dbReference type="GO" id="GO:0043634">
    <property type="term" value="P:polyadenylation-dependent ncRNA catabolic process"/>
    <property type="evidence" value="ECO:0007669"/>
    <property type="project" value="TreeGrafter"/>
</dbReference>
<evidence type="ECO:0000256" key="2">
    <source>
        <dbReference type="ARBA" id="ARBA00012388"/>
    </source>
</evidence>
<keyword evidence="10" id="KW-1185">Reference proteome</keyword>